<comment type="similarity">
    <text evidence="2">Belongs to the aromatic acid exporter (TC 2.A.85) family.</text>
</comment>
<dbReference type="InterPro" id="IPR020966">
    <property type="entry name" value="ALMT"/>
</dbReference>
<evidence type="ECO:0000256" key="9">
    <source>
        <dbReference type="SAM" id="Phobius"/>
    </source>
</evidence>
<reference evidence="10 11" key="1">
    <citation type="submission" date="2024-06" db="EMBL/GenBank/DDBJ databases">
        <authorList>
            <person name="Kraege A."/>
            <person name="Thomma B."/>
        </authorList>
    </citation>
    <scope>NUCLEOTIDE SEQUENCE [LARGE SCALE GENOMIC DNA]</scope>
</reference>
<evidence type="ECO:0000256" key="3">
    <source>
        <dbReference type="ARBA" id="ARBA00022448"/>
    </source>
</evidence>
<keyword evidence="4 9" id="KW-0812">Transmembrane</keyword>
<dbReference type="Pfam" id="PF11744">
    <property type="entry name" value="ALMT"/>
    <property type="match status" value="1"/>
</dbReference>
<feature type="transmembrane region" description="Helical" evidence="9">
    <location>
        <begin position="61"/>
        <end position="82"/>
    </location>
</feature>
<evidence type="ECO:0000313" key="10">
    <source>
        <dbReference type="EMBL" id="CAL5220426.1"/>
    </source>
</evidence>
<accession>A0ABP1FKE1</accession>
<feature type="transmembrane region" description="Helical" evidence="9">
    <location>
        <begin position="118"/>
        <end position="139"/>
    </location>
</feature>
<evidence type="ECO:0000256" key="4">
    <source>
        <dbReference type="ARBA" id="ARBA00022692"/>
    </source>
</evidence>
<feature type="transmembrane region" description="Helical" evidence="9">
    <location>
        <begin position="94"/>
        <end position="112"/>
    </location>
</feature>
<evidence type="ECO:0000256" key="2">
    <source>
        <dbReference type="ARBA" id="ARBA00007079"/>
    </source>
</evidence>
<keyword evidence="8" id="KW-0407">Ion channel</keyword>
<organism evidence="10 11">
    <name type="scientific">Coccomyxa viridis</name>
    <dbReference type="NCBI Taxonomy" id="1274662"/>
    <lineage>
        <taxon>Eukaryota</taxon>
        <taxon>Viridiplantae</taxon>
        <taxon>Chlorophyta</taxon>
        <taxon>core chlorophytes</taxon>
        <taxon>Trebouxiophyceae</taxon>
        <taxon>Trebouxiophyceae incertae sedis</taxon>
        <taxon>Coccomyxaceae</taxon>
        <taxon>Coccomyxa</taxon>
    </lineage>
</organism>
<dbReference type="EMBL" id="CAXHTA020000003">
    <property type="protein sequence ID" value="CAL5220426.1"/>
    <property type="molecule type" value="Genomic_DNA"/>
</dbReference>
<keyword evidence="6" id="KW-0406">Ion transport</keyword>
<keyword evidence="11" id="KW-1185">Reference proteome</keyword>
<proteinExistence type="inferred from homology"/>
<sequence length="275" mass="29824">MSSEAHSVGGWLLHPYPDLRCKSAFLKSGYALRSCVGVGLFAICHAIFQHESDGRGGNFTLLQWSQGCLWGAITVITVNFPIMGRIAKQSFERALSTVVGGWLGYAAYIVSQHPSVEIWAQCWTAVISVLFAFAALLMGVKLKLDYSAKLLGVTFVLVLWTPQSEEQALDVAASRISCIVIGVLVMAVLSILIYPQIASELVLGEMHSAMQSIADFNEASTCGATRARASQMCRPAAWSNQKGPAQVLTRSPQCARARMTARELMAIAQQVLKNL</sequence>
<gene>
    <name evidence="10" type="primary">g2439</name>
    <name evidence="10" type="ORF">VP750_LOCUS2085</name>
</gene>
<keyword evidence="3" id="KW-0813">Transport</keyword>
<feature type="transmembrane region" description="Helical" evidence="9">
    <location>
        <begin position="174"/>
        <end position="194"/>
    </location>
</feature>
<evidence type="ECO:0000256" key="8">
    <source>
        <dbReference type="ARBA" id="ARBA00023303"/>
    </source>
</evidence>
<dbReference type="Proteomes" id="UP001497392">
    <property type="component" value="Unassembled WGS sequence"/>
</dbReference>
<evidence type="ECO:0000313" key="11">
    <source>
        <dbReference type="Proteomes" id="UP001497392"/>
    </source>
</evidence>
<name>A0ABP1FKE1_9CHLO</name>
<evidence type="ECO:0000256" key="5">
    <source>
        <dbReference type="ARBA" id="ARBA00022989"/>
    </source>
</evidence>
<evidence type="ECO:0000256" key="1">
    <source>
        <dbReference type="ARBA" id="ARBA00004141"/>
    </source>
</evidence>
<feature type="transmembrane region" description="Helical" evidence="9">
    <location>
        <begin position="30"/>
        <end position="49"/>
    </location>
</feature>
<dbReference type="PANTHER" id="PTHR31086">
    <property type="entry name" value="ALUMINUM-ACTIVATED MALATE TRANSPORTER 10"/>
    <property type="match status" value="1"/>
</dbReference>
<comment type="caution">
    <text evidence="10">The sequence shown here is derived from an EMBL/GenBank/DDBJ whole genome shotgun (WGS) entry which is preliminary data.</text>
</comment>
<evidence type="ECO:0000256" key="7">
    <source>
        <dbReference type="ARBA" id="ARBA00023136"/>
    </source>
</evidence>
<evidence type="ECO:0000256" key="6">
    <source>
        <dbReference type="ARBA" id="ARBA00023065"/>
    </source>
</evidence>
<keyword evidence="7 9" id="KW-0472">Membrane</keyword>
<protein>
    <submittedName>
        <fullName evidence="10">G2439 protein</fullName>
    </submittedName>
</protein>
<keyword evidence="5 9" id="KW-1133">Transmembrane helix</keyword>
<comment type="subcellular location">
    <subcellularLocation>
        <location evidence="1">Membrane</location>
        <topology evidence="1">Multi-pass membrane protein</topology>
    </subcellularLocation>
</comment>